<evidence type="ECO:0000313" key="1">
    <source>
        <dbReference type="EMBL" id="QXI05078.1"/>
    </source>
</evidence>
<dbReference type="Proteomes" id="UP000646386">
    <property type="component" value="Chromosome"/>
</dbReference>
<dbReference type="EMBL" id="CP077089">
    <property type="protein sequence ID" value="QXI05078.1"/>
    <property type="molecule type" value="Genomic_DNA"/>
</dbReference>
<name>A0ABX8PUI6_9PSED</name>
<reference evidence="1 2" key="1">
    <citation type="journal article" date="2020" name="Microorganisms">
        <title>Reliable Identification of Environmental Pseudomonas Isolates Using the rpoD Gene.</title>
        <authorList>
            <consortium name="The Broad Institute Genome Sequencing Platform"/>
            <person name="Girard L."/>
            <person name="Lood C."/>
            <person name="Rokni-Zadeh H."/>
            <person name="van Noort V."/>
            <person name="Lavigne R."/>
            <person name="De Mot R."/>
        </authorList>
    </citation>
    <scope>NUCLEOTIDE SEQUENCE [LARGE SCALE GENOMIC DNA]</scope>
    <source>
        <strain evidence="1 2">ZA 5.3</strain>
    </source>
</reference>
<keyword evidence="2" id="KW-1185">Reference proteome</keyword>
<sequence length="47" mass="5237">MLLKPGFGLGKGADLRSLRNLGSTQERELIFMLFKPGFGWGKVLILM</sequence>
<evidence type="ECO:0000313" key="2">
    <source>
        <dbReference type="Proteomes" id="UP000646386"/>
    </source>
</evidence>
<accession>A0ABX8PUI6</accession>
<protein>
    <submittedName>
        <fullName evidence="1">Uncharacterized protein</fullName>
    </submittedName>
</protein>
<reference evidence="1 2" key="2">
    <citation type="journal article" date="2021" name="Microorganisms">
        <title>The Ever-Expanding Pseudomonas Genus: Description of 43 New Species and Partition of the Pseudomonas putida Group.</title>
        <authorList>
            <person name="Girard L."/>
            <person name="Lood C."/>
            <person name="Hofte M."/>
            <person name="Vandamme P."/>
            <person name="Rokni-Zadeh H."/>
            <person name="van Noort V."/>
            <person name="Lavigne R."/>
            <person name="De Mot R."/>
        </authorList>
    </citation>
    <scope>NUCLEOTIDE SEQUENCE [LARGE SCALE GENOMIC DNA]</scope>
    <source>
        <strain evidence="1 2">ZA 5.3</strain>
    </source>
</reference>
<organism evidence="1 2">
    <name type="scientific">Pseudomonas tensinigenes</name>
    <dbReference type="NCBI Taxonomy" id="2745511"/>
    <lineage>
        <taxon>Bacteria</taxon>
        <taxon>Pseudomonadati</taxon>
        <taxon>Pseudomonadota</taxon>
        <taxon>Gammaproteobacteria</taxon>
        <taxon>Pseudomonadales</taxon>
        <taxon>Pseudomonadaceae</taxon>
        <taxon>Pseudomonas</taxon>
    </lineage>
</organism>
<dbReference type="RefSeq" id="WP_186615424.1">
    <property type="nucleotide sequence ID" value="NZ_CP077089.1"/>
</dbReference>
<gene>
    <name evidence="1" type="ORF">HU718_024095</name>
</gene>
<proteinExistence type="predicted"/>